<name>A0ABS5PB01_9FLAO</name>
<dbReference type="PRINTS" id="PR00154">
    <property type="entry name" value="AMPBINDING"/>
</dbReference>
<accession>A0ABS5PB01</accession>
<dbReference type="GO" id="GO:0016874">
    <property type="term" value="F:ligase activity"/>
    <property type="evidence" value="ECO:0007669"/>
    <property type="project" value="UniProtKB-KW"/>
</dbReference>
<evidence type="ECO:0000256" key="1">
    <source>
        <dbReference type="ARBA" id="ARBA00022598"/>
    </source>
</evidence>
<evidence type="ECO:0000256" key="2">
    <source>
        <dbReference type="ARBA" id="ARBA00022832"/>
    </source>
</evidence>
<sequence>MVSITRLFDFPYYQQETYNLQVALATKKNGVWEKTSSQEYIAKANAVSRALLRMGVQKDDKIALITSSNRTEWNIMDIGILQTGAQNVPIYPTISEEDYEYILNHSGSIYCFVSDDEVLQKVNAIKANVPTLKEVFTFDEIAGARHWSELLTLGSDESNQAEVEAKKDSITEDDLATIIYTSGTTGKPKGVMLSHKNIVSNVLDSAPRIPFDAGKSTALSFLPICHIFERMILYIYQYYGVSVYFGESIEKISDNLKEVRPTVITAVPRLLEKVYDKIYAKGAELTGIKKKLFFWAIDLGLKYEPYGANGFWYEFQLKIARKLIFSKWKEGLGGNLELLVSGSAALQPRLTRVFAAAELPVMEGYGLSETSPVIAVNDQRNKGFKIGTVGKVIRNVEVKIAQDGEILCKGPNVMMGYFKDPEKTAEALQDGYFHTGDIGEIDSEGFLKITDRKKEMFKTSGGKYIAPQLIENAMKQSRFIEQIMVIGEGEKMPAAFIQPNFEFVKEWAKIHKITLGSTDKEISENPDVIKRIDEEVEGINEKFGHWEKIKRFELTPDVWSINGGQLTPTLKLKRKIIKEIYKDLYLKIYDHN</sequence>
<keyword evidence="2" id="KW-0276">Fatty acid metabolism</keyword>
<evidence type="ECO:0000256" key="3">
    <source>
        <dbReference type="ARBA" id="ARBA00023098"/>
    </source>
</evidence>
<dbReference type="SUPFAM" id="SSF56801">
    <property type="entry name" value="Acetyl-CoA synthetase-like"/>
    <property type="match status" value="1"/>
</dbReference>
<dbReference type="CDD" id="cd05907">
    <property type="entry name" value="VL_LC_FACS_like"/>
    <property type="match status" value="1"/>
</dbReference>
<keyword evidence="6" id="KW-1185">Reference proteome</keyword>
<dbReference type="Proteomes" id="UP000722625">
    <property type="component" value="Unassembled WGS sequence"/>
</dbReference>
<evidence type="ECO:0000259" key="4">
    <source>
        <dbReference type="Pfam" id="PF00501"/>
    </source>
</evidence>
<reference evidence="5 6" key="1">
    <citation type="journal article" date="2018" name="Int. J. Syst. Evol. Microbiol.">
        <title>Flavobacterium chryseum sp. nov. and Flavobacterium psychroterrae sp. nov., novel environmental bacteria isolated from Antarctica.</title>
        <authorList>
            <person name="Kralova S."/>
            <person name="Svec P."/>
            <person name="Busse H.J."/>
            <person name="Stankova E."/>
            <person name="Vaczi P."/>
            <person name="Sedlacek I."/>
        </authorList>
    </citation>
    <scope>NUCLEOTIDE SEQUENCE [LARGE SCALE GENOMIC DNA]</scope>
    <source>
        <strain evidence="5 6">CCM 8827</strain>
    </source>
</reference>
<dbReference type="InterPro" id="IPR020459">
    <property type="entry name" value="AMP-binding"/>
</dbReference>
<dbReference type="EMBL" id="JAGYVZ010000008">
    <property type="protein sequence ID" value="MBS7231464.1"/>
    <property type="molecule type" value="Genomic_DNA"/>
</dbReference>
<keyword evidence="1 5" id="KW-0436">Ligase</keyword>
<evidence type="ECO:0000313" key="5">
    <source>
        <dbReference type="EMBL" id="MBS7231464.1"/>
    </source>
</evidence>
<dbReference type="PANTHER" id="PTHR43272:SF32">
    <property type="entry name" value="AMP-DEPENDENT SYNTHETASE_LIGASE DOMAIN-CONTAINING PROTEIN"/>
    <property type="match status" value="1"/>
</dbReference>
<dbReference type="InterPro" id="IPR042099">
    <property type="entry name" value="ANL_N_sf"/>
</dbReference>
<proteinExistence type="predicted"/>
<comment type="caution">
    <text evidence="5">The sequence shown here is derived from an EMBL/GenBank/DDBJ whole genome shotgun (WGS) entry which is preliminary data.</text>
</comment>
<dbReference type="InterPro" id="IPR020845">
    <property type="entry name" value="AMP-binding_CS"/>
</dbReference>
<dbReference type="Pfam" id="PF00501">
    <property type="entry name" value="AMP-binding"/>
    <property type="match status" value="1"/>
</dbReference>
<dbReference type="Pfam" id="PF23562">
    <property type="entry name" value="AMP-binding_C_3"/>
    <property type="match status" value="1"/>
</dbReference>
<dbReference type="PANTHER" id="PTHR43272">
    <property type="entry name" value="LONG-CHAIN-FATTY-ACID--COA LIGASE"/>
    <property type="match status" value="1"/>
</dbReference>
<feature type="domain" description="AMP-dependent synthetase/ligase" evidence="4">
    <location>
        <begin position="30"/>
        <end position="418"/>
    </location>
</feature>
<keyword evidence="3" id="KW-0443">Lipid metabolism</keyword>
<organism evidence="5 6">
    <name type="scientific">Flavobacterium psychroterrae</name>
    <dbReference type="NCBI Taxonomy" id="2133767"/>
    <lineage>
        <taxon>Bacteria</taxon>
        <taxon>Pseudomonadati</taxon>
        <taxon>Bacteroidota</taxon>
        <taxon>Flavobacteriia</taxon>
        <taxon>Flavobacteriales</taxon>
        <taxon>Flavobacteriaceae</taxon>
        <taxon>Flavobacterium</taxon>
    </lineage>
</organism>
<dbReference type="Gene3D" id="3.40.50.12780">
    <property type="entry name" value="N-terminal domain of ligase-like"/>
    <property type="match status" value="2"/>
</dbReference>
<gene>
    <name evidence="5" type="ORF">KHA90_10560</name>
</gene>
<evidence type="ECO:0000313" key="6">
    <source>
        <dbReference type="Proteomes" id="UP000722625"/>
    </source>
</evidence>
<dbReference type="InterPro" id="IPR000873">
    <property type="entry name" value="AMP-dep_synth/lig_dom"/>
</dbReference>
<dbReference type="RefSeq" id="WP_213298990.1">
    <property type="nucleotide sequence ID" value="NZ_JAGYVZ010000008.1"/>
</dbReference>
<dbReference type="PROSITE" id="PS00455">
    <property type="entry name" value="AMP_BINDING"/>
    <property type="match status" value="1"/>
</dbReference>
<protein>
    <submittedName>
        <fullName evidence="5">Long-chain fatty acid--CoA ligase</fullName>
    </submittedName>
</protein>